<evidence type="ECO:0000313" key="2">
    <source>
        <dbReference type="EMBL" id="CEG11926.1"/>
    </source>
</evidence>
<sequence length="186" mass="22067">MDGTNNTTEQKEKEEFKLIRKTDKEIEIESLVAKEIPDMIRKNLIEKKIDAYTYTPHPLLNGPRIHICSSNSADELISASKDVENDLNEFKELLGKEFKKEKKESKKDNIKKEERKEDKKEYKGKKEERMEIKKEEKSRKDENKEIKSDVKSAEEKSEKVGKKRGRPKKNKIKFYLKFQCRFLILN</sequence>
<evidence type="ECO:0000256" key="1">
    <source>
        <dbReference type="SAM" id="MobiDB-lite"/>
    </source>
</evidence>
<feature type="compositionally biased region" description="Basic and acidic residues" evidence="1">
    <location>
        <begin position="100"/>
        <end position="160"/>
    </location>
</feature>
<feature type="region of interest" description="Disordered" evidence="1">
    <location>
        <begin position="100"/>
        <end position="166"/>
    </location>
</feature>
<gene>
    <name evidence="2" type="ORF">MSIBF_A1770015</name>
</gene>
<protein>
    <submittedName>
        <fullName evidence="2">Uncharacterized protein</fullName>
    </submittedName>
</protein>
<name>A0A098E8U3_9ZZZZ</name>
<organism evidence="2">
    <name type="scientific">groundwater metagenome</name>
    <dbReference type="NCBI Taxonomy" id="717931"/>
    <lineage>
        <taxon>unclassified sequences</taxon>
        <taxon>metagenomes</taxon>
        <taxon>ecological metagenomes</taxon>
    </lineage>
</organism>
<reference evidence="2" key="1">
    <citation type="submission" date="2014-09" db="EMBL/GenBank/DDBJ databases">
        <authorList>
            <person name="Probst J Alexander"/>
        </authorList>
    </citation>
    <scope>NUCLEOTIDE SEQUENCE</scope>
</reference>
<dbReference type="AlphaFoldDB" id="A0A098E8U3"/>
<proteinExistence type="predicted"/>
<accession>A0A098E8U3</accession>
<dbReference type="EMBL" id="CCXY01000087">
    <property type="protein sequence ID" value="CEG11926.1"/>
    <property type="molecule type" value="Genomic_DNA"/>
</dbReference>